<accession>A0ABT7QRU0</accession>
<gene>
    <name evidence="3" type="ORF">PF327_06380</name>
</gene>
<keyword evidence="1" id="KW-0472">Membrane</keyword>
<name>A0ABT7QRU0_9BACT</name>
<evidence type="ECO:0000256" key="1">
    <source>
        <dbReference type="SAM" id="Phobius"/>
    </source>
</evidence>
<keyword evidence="1" id="KW-1133">Transmembrane helix</keyword>
<dbReference type="Pfam" id="PF14340">
    <property type="entry name" value="DUF4395"/>
    <property type="match status" value="1"/>
</dbReference>
<comment type="caution">
    <text evidence="3">The sequence shown here is derived from an EMBL/GenBank/DDBJ whole genome shotgun (WGS) entry which is preliminary data.</text>
</comment>
<dbReference type="Proteomes" id="UP001169066">
    <property type="component" value="Unassembled WGS sequence"/>
</dbReference>
<keyword evidence="4" id="KW-1185">Reference proteome</keyword>
<evidence type="ECO:0000259" key="2">
    <source>
        <dbReference type="Pfam" id="PF14340"/>
    </source>
</evidence>
<evidence type="ECO:0000313" key="3">
    <source>
        <dbReference type="EMBL" id="MDM5263820.1"/>
    </source>
</evidence>
<keyword evidence="1" id="KW-0812">Transmembrane</keyword>
<reference evidence="3" key="1">
    <citation type="submission" date="2023-01" db="EMBL/GenBank/DDBJ databases">
        <title>Sulfurovum sp. XTW-4 genome assembly.</title>
        <authorList>
            <person name="Wang J."/>
        </authorList>
    </citation>
    <scope>NUCLEOTIDE SEQUENCE</scope>
    <source>
        <strain evidence="3">XTW-4</strain>
    </source>
</reference>
<protein>
    <submittedName>
        <fullName evidence="3">DUF4395 domain-containing protein</fullName>
    </submittedName>
</protein>
<dbReference type="EMBL" id="JAQIBC010000003">
    <property type="protein sequence ID" value="MDM5263820.1"/>
    <property type="molecule type" value="Genomic_DNA"/>
</dbReference>
<evidence type="ECO:0000313" key="4">
    <source>
        <dbReference type="Proteomes" id="UP001169066"/>
    </source>
</evidence>
<feature type="transmembrane region" description="Helical" evidence="1">
    <location>
        <begin position="100"/>
        <end position="118"/>
    </location>
</feature>
<sequence>MKLPNFLWEYGEKVPGYDVGVINEREARAGAGILGMLGMIVIFVGIGFNHTIVARVYLAFLFLDFTVRVINPSYSPSLLVGKFFVQNQKPEYVSALQKRFAWTMGWFIALPMVWWFVIHWDISFYKVLICVLCLLFTFLESAFSICVGCKFYKIFTKLDPVHCPGGVCEVRAKEPIQMFNPVQKVITALTMIGLVAGTYLFIANSEPQTFFGEFLHEAVLTDAQLQQEKDEAYEREAAAAFADDDEDW</sequence>
<dbReference type="InterPro" id="IPR025508">
    <property type="entry name" value="DUF4395"/>
</dbReference>
<proteinExistence type="predicted"/>
<dbReference type="RefSeq" id="WP_289401782.1">
    <property type="nucleotide sequence ID" value="NZ_JAQIBC010000003.1"/>
</dbReference>
<feature type="transmembrane region" description="Helical" evidence="1">
    <location>
        <begin position="124"/>
        <end position="147"/>
    </location>
</feature>
<feature type="transmembrane region" description="Helical" evidence="1">
    <location>
        <begin position="31"/>
        <end position="50"/>
    </location>
</feature>
<feature type="transmembrane region" description="Helical" evidence="1">
    <location>
        <begin position="185"/>
        <end position="202"/>
    </location>
</feature>
<organism evidence="3 4">
    <name type="scientific">Sulfurovum xiamenensis</name>
    <dbReference type="NCBI Taxonomy" id="3019066"/>
    <lineage>
        <taxon>Bacteria</taxon>
        <taxon>Pseudomonadati</taxon>
        <taxon>Campylobacterota</taxon>
        <taxon>Epsilonproteobacteria</taxon>
        <taxon>Campylobacterales</taxon>
        <taxon>Sulfurovaceae</taxon>
        <taxon>Sulfurovum</taxon>
    </lineage>
</organism>
<feature type="domain" description="DUF4395" evidence="2">
    <location>
        <begin position="22"/>
        <end position="156"/>
    </location>
</feature>